<sequence length="761" mass="84298">MVSMDNNLKVRNESSFRGAELKLFVVDVDDKSRRKRPITVQSWCCVKDIKDIVHRTIHYPPHSQRLFFGPLMTSGQELPNHRSLHDAGIYKSGETLFLKNKNNKATMNGAKNCSNTELNISESVVDITPRLLRNKVTQARRALTIGLKPELVLDGSGGTYFLHDVRKSKIAVFKPADEEPYAENNPRGYLPHPVQSTSLREGIVPGEACIREVAAFIMDHEGFSDVPMTTLVEARHPNFNSNGSQLNVSQGGASIGAHSILSGGTSSSTTETKVGSFQQFIRTECSMDDISPSMIRVDEVHKIALLDIRLLNADRNAANLLCRRRSDNSLQLIPIDHGFCLRASADVSWMDWCWLDWPQLKQPVSKVTREYIMRLDIEEDAKTLRDRFNIDQKAIDYFCASSRLLKLGISKGLTLYDIACMCCRNDTLGELPSRLEALFSMAGDLAGLAIENGRWHHSAASKALTEQIALNTDSLLGAPRVSSSMRKVASSVQFGQATNGLAGLQLMAKDETVPGMVNSSASCSSSDSVEGEQEGERDETEQWAADVVLDVSMDKSMSIAKTRTGRSNSIESEGSSDSSQGFWQYSPRDDLDDDEDYDESFSSFDSTDELCNERGIPSSPDKRFRRLSMTPAFNSNISKDALRNPPTHSYRAPSKVTFDTAATVEFGPVPSDEVDNKPSQPLEVPEIPSMPGLKMHRSQSYSGLSSASQIGKSRNDMTEPNQPRSNHKDLYRKYFASFVKTVITQEATAAAKLANHHNHHN</sequence>
<feature type="domain" description="PI3K/PI4K catalytic" evidence="8">
    <location>
        <begin position="146"/>
        <end position="465"/>
    </location>
</feature>
<evidence type="ECO:0008006" key="11">
    <source>
        <dbReference type="Google" id="ProtNLM"/>
    </source>
</evidence>
<dbReference type="Pfam" id="PF00454">
    <property type="entry name" value="PI3_PI4_kinase"/>
    <property type="match status" value="1"/>
</dbReference>
<evidence type="ECO:0000256" key="6">
    <source>
        <dbReference type="SAM" id="MobiDB-lite"/>
    </source>
</evidence>
<feature type="compositionally biased region" description="Low complexity" evidence="6">
    <location>
        <begin position="519"/>
        <end position="528"/>
    </location>
</feature>
<organism evidence="9 10">
    <name type="scientific">Cylindrotheca closterium</name>
    <dbReference type="NCBI Taxonomy" id="2856"/>
    <lineage>
        <taxon>Eukaryota</taxon>
        <taxon>Sar</taxon>
        <taxon>Stramenopiles</taxon>
        <taxon>Ochrophyta</taxon>
        <taxon>Bacillariophyta</taxon>
        <taxon>Bacillariophyceae</taxon>
        <taxon>Bacillariophycidae</taxon>
        <taxon>Bacillariales</taxon>
        <taxon>Bacillariaceae</taxon>
        <taxon>Cylindrotheca</taxon>
    </lineage>
</organism>
<feature type="compositionally biased region" description="Low complexity" evidence="6">
    <location>
        <begin position="567"/>
        <end position="579"/>
    </location>
</feature>
<dbReference type="GO" id="GO:0016301">
    <property type="term" value="F:kinase activity"/>
    <property type="evidence" value="ECO:0007669"/>
    <property type="project" value="UniProtKB-KW"/>
</dbReference>
<comment type="caution">
    <text evidence="9">The sequence shown here is derived from an EMBL/GenBank/DDBJ whole genome shotgun (WGS) entry which is preliminary data.</text>
</comment>
<dbReference type="GO" id="GO:0005524">
    <property type="term" value="F:ATP binding"/>
    <property type="evidence" value="ECO:0007669"/>
    <property type="project" value="UniProtKB-KW"/>
</dbReference>
<dbReference type="InterPro" id="IPR000403">
    <property type="entry name" value="PI3/4_kinase_cat_dom"/>
</dbReference>
<protein>
    <recommendedName>
        <fullName evidence="11">1-phosphatidylinositol 4-kinase</fullName>
    </recommendedName>
</protein>
<dbReference type="Proteomes" id="UP001295423">
    <property type="component" value="Unassembled WGS sequence"/>
</dbReference>
<evidence type="ECO:0000259" key="7">
    <source>
        <dbReference type="PROSITE" id="PS50053"/>
    </source>
</evidence>
<dbReference type="PROSITE" id="PS50290">
    <property type="entry name" value="PI3_4_KINASE_3"/>
    <property type="match status" value="1"/>
</dbReference>
<dbReference type="EMBL" id="CAKOGP040002424">
    <property type="protein sequence ID" value="CAJ1969230.1"/>
    <property type="molecule type" value="Genomic_DNA"/>
</dbReference>
<feature type="compositionally biased region" description="Low complexity" evidence="6">
    <location>
        <begin position="698"/>
        <end position="708"/>
    </location>
</feature>
<feature type="domain" description="Ubiquitin-like" evidence="7">
    <location>
        <begin position="21"/>
        <end position="89"/>
    </location>
</feature>
<evidence type="ECO:0000313" key="9">
    <source>
        <dbReference type="EMBL" id="CAJ1969230.1"/>
    </source>
</evidence>
<keyword evidence="3" id="KW-0547">Nucleotide-binding</keyword>
<evidence type="ECO:0000256" key="2">
    <source>
        <dbReference type="ARBA" id="ARBA00022679"/>
    </source>
</evidence>
<feature type="region of interest" description="Disordered" evidence="6">
    <location>
        <begin position="515"/>
        <end position="543"/>
    </location>
</feature>
<evidence type="ECO:0000256" key="5">
    <source>
        <dbReference type="ARBA" id="ARBA00022840"/>
    </source>
</evidence>
<dbReference type="Gene3D" id="3.10.20.90">
    <property type="entry name" value="Phosphatidylinositol 3-kinase Catalytic Subunit, Chain A, domain 1"/>
    <property type="match status" value="1"/>
</dbReference>
<feature type="compositionally biased region" description="Acidic residues" evidence="6">
    <location>
        <begin position="590"/>
        <end position="599"/>
    </location>
</feature>
<dbReference type="InterPro" id="IPR000626">
    <property type="entry name" value="Ubiquitin-like_dom"/>
</dbReference>
<keyword evidence="2" id="KW-0808">Transferase</keyword>
<evidence type="ECO:0000256" key="4">
    <source>
        <dbReference type="ARBA" id="ARBA00022777"/>
    </source>
</evidence>
<evidence type="ECO:0000256" key="1">
    <source>
        <dbReference type="ARBA" id="ARBA00008941"/>
    </source>
</evidence>
<dbReference type="SUPFAM" id="SSF54236">
    <property type="entry name" value="Ubiquitin-like"/>
    <property type="match status" value="1"/>
</dbReference>
<dbReference type="PANTHER" id="PTHR45800">
    <property type="entry name" value="PHOSPHATIDYLINOSITOL 4-KINASE GAMMA"/>
    <property type="match status" value="1"/>
</dbReference>
<keyword evidence="5" id="KW-0067">ATP-binding</keyword>
<evidence type="ECO:0000313" key="10">
    <source>
        <dbReference type="Proteomes" id="UP001295423"/>
    </source>
</evidence>
<dbReference type="PANTHER" id="PTHR45800:SF11">
    <property type="entry name" value="PHOSPHATIDYLINOSITOL 3-KINASE-RELATED PROTEIN KINASE"/>
    <property type="match status" value="1"/>
</dbReference>
<dbReference type="AlphaFoldDB" id="A0AAD2GC78"/>
<keyword evidence="10" id="KW-1185">Reference proteome</keyword>
<accession>A0AAD2GC78</accession>
<reference evidence="9" key="1">
    <citation type="submission" date="2023-08" db="EMBL/GenBank/DDBJ databases">
        <authorList>
            <person name="Audoor S."/>
            <person name="Bilcke G."/>
        </authorList>
    </citation>
    <scope>NUCLEOTIDE SEQUENCE</scope>
</reference>
<proteinExistence type="inferred from homology"/>
<feature type="compositionally biased region" description="Acidic residues" evidence="6">
    <location>
        <begin position="529"/>
        <end position="541"/>
    </location>
</feature>
<dbReference type="CDD" id="cd17039">
    <property type="entry name" value="Ubl_ubiquitin_like"/>
    <property type="match status" value="1"/>
</dbReference>
<evidence type="ECO:0000259" key="8">
    <source>
        <dbReference type="PROSITE" id="PS50290"/>
    </source>
</evidence>
<dbReference type="PROSITE" id="PS50053">
    <property type="entry name" value="UBIQUITIN_2"/>
    <property type="match status" value="1"/>
</dbReference>
<comment type="similarity">
    <text evidence="1">Belongs to the PI3/PI4-kinase family. Type II PI4K subfamily.</text>
</comment>
<feature type="region of interest" description="Disordered" evidence="6">
    <location>
        <begin position="667"/>
        <end position="727"/>
    </location>
</feature>
<feature type="region of interest" description="Disordered" evidence="6">
    <location>
        <begin position="559"/>
        <end position="624"/>
    </location>
</feature>
<dbReference type="InterPro" id="IPR029071">
    <property type="entry name" value="Ubiquitin-like_domsf"/>
</dbReference>
<keyword evidence="4" id="KW-0418">Kinase</keyword>
<gene>
    <name evidence="9" type="ORF">CYCCA115_LOCUS23601</name>
</gene>
<name>A0AAD2GC78_9STRA</name>
<evidence type="ECO:0000256" key="3">
    <source>
        <dbReference type="ARBA" id="ARBA00022741"/>
    </source>
</evidence>
<dbReference type="InterPro" id="IPR044571">
    <property type="entry name" value="P4KG1-8"/>
</dbReference>